<organism evidence="1 2">
    <name type="scientific">Kitasatospora arboriphila</name>
    <dbReference type="NCBI Taxonomy" id="258052"/>
    <lineage>
        <taxon>Bacteria</taxon>
        <taxon>Bacillati</taxon>
        <taxon>Actinomycetota</taxon>
        <taxon>Actinomycetes</taxon>
        <taxon>Kitasatosporales</taxon>
        <taxon>Streptomycetaceae</taxon>
        <taxon>Kitasatospora</taxon>
    </lineage>
</organism>
<sequence>MAVYEDRFGWTAEEDDFHPVLTLIEGITEDEVIRRFGGAPDAAGPLSLDEIHGRQPEYPERRDHVGVGTVGGVVFALEFVGWTGAVPGVLRDLSRGGRCFGIHLDVHGRSTVHYAVDGGLVVHEEAYGPVTPLREGDTRWDPAWCDGLIDVTDPTEFWGPKLFLLAERVMGTTIERPWFTGPLRTAEIPNAEVFENTPAWDIP</sequence>
<gene>
    <name evidence="1" type="ORF">GCM10009663_38750</name>
</gene>
<keyword evidence="2" id="KW-1185">Reference proteome</keyword>
<dbReference type="Proteomes" id="UP001499987">
    <property type="component" value="Unassembled WGS sequence"/>
</dbReference>
<evidence type="ECO:0008006" key="3">
    <source>
        <dbReference type="Google" id="ProtNLM"/>
    </source>
</evidence>
<comment type="caution">
    <text evidence="1">The sequence shown here is derived from an EMBL/GenBank/DDBJ whole genome shotgun (WGS) entry which is preliminary data.</text>
</comment>
<evidence type="ECO:0000313" key="1">
    <source>
        <dbReference type="EMBL" id="GAA1091186.1"/>
    </source>
</evidence>
<dbReference type="RefSeq" id="WP_344624902.1">
    <property type="nucleotide sequence ID" value="NZ_BAAALD010000036.1"/>
</dbReference>
<reference evidence="1 2" key="1">
    <citation type="journal article" date="2019" name="Int. J. Syst. Evol. Microbiol.">
        <title>The Global Catalogue of Microorganisms (GCM) 10K type strain sequencing project: providing services to taxonomists for standard genome sequencing and annotation.</title>
        <authorList>
            <consortium name="The Broad Institute Genomics Platform"/>
            <consortium name="The Broad Institute Genome Sequencing Center for Infectious Disease"/>
            <person name="Wu L."/>
            <person name="Ma J."/>
        </authorList>
    </citation>
    <scope>NUCLEOTIDE SEQUENCE [LARGE SCALE GENOMIC DNA]</scope>
    <source>
        <strain evidence="1 2">JCM 13002</strain>
    </source>
</reference>
<accession>A0ABN1TKH9</accession>
<dbReference type="Pfam" id="PF20062">
    <property type="entry name" value="DUF6461"/>
    <property type="match status" value="1"/>
</dbReference>
<name>A0ABN1TKH9_9ACTN</name>
<evidence type="ECO:0000313" key="2">
    <source>
        <dbReference type="Proteomes" id="UP001499987"/>
    </source>
</evidence>
<dbReference type="EMBL" id="BAAALD010000036">
    <property type="protein sequence ID" value="GAA1091186.1"/>
    <property type="molecule type" value="Genomic_DNA"/>
</dbReference>
<dbReference type="InterPro" id="IPR045592">
    <property type="entry name" value="DUF6461"/>
</dbReference>
<proteinExistence type="predicted"/>
<protein>
    <recommendedName>
        <fullName evidence="3">SMI1/KNR4 family protein</fullName>
    </recommendedName>
</protein>